<feature type="region of interest" description="Disordered" evidence="6">
    <location>
        <begin position="160"/>
        <end position="181"/>
    </location>
</feature>
<reference evidence="9" key="1">
    <citation type="journal article" date="2014" name="PLoS ONE">
        <title>Transcriptome-Based Identification of ABC Transporters in the Western Tarnished Plant Bug Lygus hesperus.</title>
        <authorList>
            <person name="Hull J.J."/>
            <person name="Chaney K."/>
            <person name="Geib S.M."/>
            <person name="Fabrick J.A."/>
            <person name="Brent C.S."/>
            <person name="Walsh D."/>
            <person name="Lavine L.C."/>
        </authorList>
    </citation>
    <scope>NUCLEOTIDE SEQUENCE</scope>
</reference>
<evidence type="ECO:0000256" key="3">
    <source>
        <dbReference type="ARBA" id="ARBA00022692"/>
    </source>
</evidence>
<evidence type="ECO:0000256" key="5">
    <source>
        <dbReference type="ARBA" id="ARBA00023136"/>
    </source>
</evidence>
<dbReference type="GO" id="GO:0016020">
    <property type="term" value="C:membrane"/>
    <property type="evidence" value="ECO:0007669"/>
    <property type="project" value="UniProtKB-SubCell"/>
</dbReference>
<dbReference type="AlphaFoldDB" id="A0A0A9XKI3"/>
<dbReference type="PANTHER" id="PTHR10057:SF0">
    <property type="entry name" value="TRANSLOCATOR PROTEIN"/>
    <property type="match status" value="1"/>
</dbReference>
<evidence type="ECO:0000313" key="9">
    <source>
        <dbReference type="EMBL" id="JAG20141.1"/>
    </source>
</evidence>
<dbReference type="InterPro" id="IPR004307">
    <property type="entry name" value="TspO_MBR"/>
</dbReference>
<keyword evidence="4 7" id="KW-1133">Transmembrane helix</keyword>
<dbReference type="GO" id="GO:0033013">
    <property type="term" value="P:tetrapyrrole metabolic process"/>
    <property type="evidence" value="ECO:0007669"/>
    <property type="project" value="UniProtKB-ARBA"/>
</dbReference>
<dbReference type="InterPro" id="IPR038330">
    <property type="entry name" value="TspO/MBR-related_sf"/>
</dbReference>
<gene>
    <name evidence="9" type="primary">Tspo_26</name>
    <name evidence="8" type="synonym">Tspo_27</name>
    <name evidence="10" type="synonym">Tspo_37</name>
    <name evidence="8" type="ORF">CM83_16997</name>
    <name evidence="9" type="ORF">CM83_16999</name>
    <name evidence="10" type="ORF">CM83_17001</name>
</gene>
<feature type="transmembrane region" description="Helical" evidence="7">
    <location>
        <begin position="107"/>
        <end position="127"/>
    </location>
</feature>
<dbReference type="EMBL" id="GBHO01023463">
    <property type="protein sequence ID" value="JAG20141.1"/>
    <property type="molecule type" value="Transcribed_RNA"/>
</dbReference>
<proteinExistence type="inferred from homology"/>
<dbReference type="EMBL" id="GBRD01000995">
    <property type="protein sequence ID" value="JAG64826.1"/>
    <property type="molecule type" value="Transcribed_RNA"/>
</dbReference>
<evidence type="ECO:0000256" key="6">
    <source>
        <dbReference type="SAM" id="MobiDB-lite"/>
    </source>
</evidence>
<reference evidence="11" key="3">
    <citation type="submission" date="2014-09" db="EMBL/GenBank/DDBJ databases">
        <authorList>
            <person name="Magalhaes I.L.F."/>
            <person name="Oliveira U."/>
            <person name="Santos F.R."/>
            <person name="Vidigal T.H.D.A."/>
            <person name="Brescovit A.D."/>
            <person name="Santos A.J."/>
        </authorList>
    </citation>
    <scope>NUCLEOTIDE SEQUENCE</scope>
</reference>
<reference evidence="9" key="2">
    <citation type="submission" date="2014-07" db="EMBL/GenBank/DDBJ databases">
        <authorList>
            <person name="Hull J."/>
        </authorList>
    </citation>
    <scope>NUCLEOTIDE SEQUENCE</scope>
</reference>
<name>A0A0A9XKI3_LYGHE</name>
<keyword evidence="3 7" id="KW-0812">Transmembrane</keyword>
<evidence type="ECO:0000256" key="2">
    <source>
        <dbReference type="ARBA" id="ARBA00007524"/>
    </source>
</evidence>
<accession>A0A0A9XKI3</accession>
<feature type="transmembrane region" description="Helical" evidence="7">
    <location>
        <begin position="46"/>
        <end position="69"/>
    </location>
</feature>
<evidence type="ECO:0000313" key="11">
    <source>
        <dbReference type="EMBL" id="JAG64826.1"/>
    </source>
</evidence>
<protein>
    <submittedName>
        <fullName evidence="9">Translocator protein</fullName>
    </submittedName>
</protein>
<dbReference type="EMBL" id="GBHO01019037">
    <property type="protein sequence ID" value="JAG24567.1"/>
    <property type="molecule type" value="Transcribed_RNA"/>
</dbReference>
<dbReference type="EMBL" id="GBHO01023465">
    <property type="protein sequence ID" value="JAG20139.1"/>
    <property type="molecule type" value="Transcribed_RNA"/>
</dbReference>
<dbReference type="EMBL" id="GBRD01000993">
    <property type="protein sequence ID" value="JAG64828.1"/>
    <property type="molecule type" value="Transcribed_RNA"/>
</dbReference>
<dbReference type="PANTHER" id="PTHR10057">
    <property type="entry name" value="PERIPHERAL-TYPE BENZODIAZEPINE RECEPTOR"/>
    <property type="match status" value="1"/>
</dbReference>
<dbReference type="Pfam" id="PF03073">
    <property type="entry name" value="TspO_MBR"/>
    <property type="match status" value="1"/>
</dbReference>
<evidence type="ECO:0000256" key="7">
    <source>
        <dbReference type="SAM" id="Phobius"/>
    </source>
</evidence>
<evidence type="ECO:0000313" key="10">
    <source>
        <dbReference type="EMBL" id="JAG24567.1"/>
    </source>
</evidence>
<keyword evidence="5 7" id="KW-0472">Membrane</keyword>
<feature type="transmembrane region" description="Helical" evidence="7">
    <location>
        <begin position="75"/>
        <end position="95"/>
    </location>
</feature>
<comment type="subcellular location">
    <subcellularLocation>
        <location evidence="1">Membrane</location>
        <topology evidence="1">Multi-pass membrane protein</topology>
    </subcellularLocation>
</comment>
<organism evidence="9">
    <name type="scientific">Lygus hesperus</name>
    <name type="common">Western plant bug</name>
    <dbReference type="NCBI Taxonomy" id="30085"/>
    <lineage>
        <taxon>Eukaryota</taxon>
        <taxon>Metazoa</taxon>
        <taxon>Ecdysozoa</taxon>
        <taxon>Arthropoda</taxon>
        <taxon>Hexapoda</taxon>
        <taxon>Insecta</taxon>
        <taxon>Pterygota</taxon>
        <taxon>Neoptera</taxon>
        <taxon>Paraneoptera</taxon>
        <taxon>Hemiptera</taxon>
        <taxon>Heteroptera</taxon>
        <taxon>Panheteroptera</taxon>
        <taxon>Cimicomorpha</taxon>
        <taxon>Miridae</taxon>
        <taxon>Mirini</taxon>
        <taxon>Lygus</taxon>
    </lineage>
</organism>
<sequence>MDIVGSSVAAAIPTVGFLMGEWIGLKMSTSSWFNDLYHPPWATQKFRNVLIPVWGVANGMMGFLSYTVWDLTRTGNAIVPMTSYAFLLLLFWIHYPIYQFSQSLKCGLVTVILAMMAAVSTFVLFSQVTMLTIPYMILFKILLAHEVYYSFWLFKHNSSEREPPVSITPTAPSPSKDSKLH</sequence>
<evidence type="ECO:0000256" key="4">
    <source>
        <dbReference type="ARBA" id="ARBA00022989"/>
    </source>
</evidence>
<dbReference type="Gene3D" id="1.20.1260.100">
    <property type="entry name" value="TspO/MBR protein"/>
    <property type="match status" value="1"/>
</dbReference>
<evidence type="ECO:0000313" key="8">
    <source>
        <dbReference type="EMBL" id="JAG20139.1"/>
    </source>
</evidence>
<dbReference type="EMBL" id="GBRD01000994">
    <property type="protein sequence ID" value="JAG64827.1"/>
    <property type="molecule type" value="Transcribed_RNA"/>
</dbReference>
<feature type="transmembrane region" description="Helical" evidence="7">
    <location>
        <begin position="6"/>
        <end position="25"/>
    </location>
</feature>
<comment type="similarity">
    <text evidence="2">Belongs to the TspO/BZRP family.</text>
</comment>
<evidence type="ECO:0000256" key="1">
    <source>
        <dbReference type="ARBA" id="ARBA00004141"/>
    </source>
</evidence>